<dbReference type="PRINTS" id="PR00039">
    <property type="entry name" value="HTHLYSR"/>
</dbReference>
<dbReference type="PANTHER" id="PTHR30419:SF30">
    <property type="entry name" value="LYSR FAMILY TRANSCRIPTIONAL REGULATOR"/>
    <property type="match status" value="1"/>
</dbReference>
<dbReference type="InterPro" id="IPR000847">
    <property type="entry name" value="LysR_HTH_N"/>
</dbReference>
<dbReference type="GO" id="GO:0003700">
    <property type="term" value="F:DNA-binding transcription factor activity"/>
    <property type="evidence" value="ECO:0007669"/>
    <property type="project" value="InterPro"/>
</dbReference>
<dbReference type="EMBL" id="FCOK02000079">
    <property type="protein sequence ID" value="SAL66555.1"/>
    <property type="molecule type" value="Genomic_DNA"/>
</dbReference>
<accession>A0A158JCY6</accession>
<keyword evidence="3" id="KW-0238">DNA-binding</keyword>
<name>A0A158JCY6_9BURK</name>
<dbReference type="CDD" id="cd05466">
    <property type="entry name" value="PBP2_LTTR_substrate"/>
    <property type="match status" value="1"/>
</dbReference>
<dbReference type="PANTHER" id="PTHR30419">
    <property type="entry name" value="HTH-TYPE TRANSCRIPTIONAL REGULATOR YBHD"/>
    <property type="match status" value="1"/>
</dbReference>
<dbReference type="PROSITE" id="PS50931">
    <property type="entry name" value="HTH_LYSR"/>
    <property type="match status" value="1"/>
</dbReference>
<evidence type="ECO:0000256" key="2">
    <source>
        <dbReference type="ARBA" id="ARBA00023015"/>
    </source>
</evidence>
<dbReference type="FunFam" id="1.10.10.10:FF:000001">
    <property type="entry name" value="LysR family transcriptional regulator"/>
    <property type="match status" value="1"/>
</dbReference>
<dbReference type="GO" id="GO:0003677">
    <property type="term" value="F:DNA binding"/>
    <property type="evidence" value="ECO:0007669"/>
    <property type="project" value="UniProtKB-KW"/>
</dbReference>
<dbReference type="InterPro" id="IPR036388">
    <property type="entry name" value="WH-like_DNA-bd_sf"/>
</dbReference>
<protein>
    <submittedName>
        <fullName evidence="6">LysR family transcriptional regulator</fullName>
    </submittedName>
</protein>
<dbReference type="InterPro" id="IPR005119">
    <property type="entry name" value="LysR_subst-bd"/>
</dbReference>
<dbReference type="OrthoDB" id="9004436at2"/>
<reference evidence="6 7" key="1">
    <citation type="submission" date="2016-01" db="EMBL/GenBank/DDBJ databases">
        <authorList>
            <person name="Oliw E.H."/>
        </authorList>
    </citation>
    <scope>NUCLEOTIDE SEQUENCE [LARGE SCALE GENOMIC DNA]</scope>
    <source>
        <strain evidence="6">LMG 27134</strain>
    </source>
</reference>
<evidence type="ECO:0000256" key="4">
    <source>
        <dbReference type="ARBA" id="ARBA00023163"/>
    </source>
</evidence>
<keyword evidence="2" id="KW-0805">Transcription regulation</keyword>
<evidence type="ECO:0000259" key="5">
    <source>
        <dbReference type="PROSITE" id="PS50931"/>
    </source>
</evidence>
<dbReference type="InterPro" id="IPR050950">
    <property type="entry name" value="HTH-type_LysR_regulators"/>
</dbReference>
<organism evidence="6 7">
    <name type="scientific">Caballeronia udeis</name>
    <dbReference type="NCBI Taxonomy" id="1232866"/>
    <lineage>
        <taxon>Bacteria</taxon>
        <taxon>Pseudomonadati</taxon>
        <taxon>Pseudomonadota</taxon>
        <taxon>Betaproteobacteria</taxon>
        <taxon>Burkholderiales</taxon>
        <taxon>Burkholderiaceae</taxon>
        <taxon>Caballeronia</taxon>
    </lineage>
</organism>
<evidence type="ECO:0000256" key="1">
    <source>
        <dbReference type="ARBA" id="ARBA00009437"/>
    </source>
</evidence>
<dbReference type="InterPro" id="IPR036390">
    <property type="entry name" value="WH_DNA-bd_sf"/>
</dbReference>
<evidence type="ECO:0000313" key="7">
    <source>
        <dbReference type="Proteomes" id="UP000054683"/>
    </source>
</evidence>
<evidence type="ECO:0000313" key="6">
    <source>
        <dbReference type="EMBL" id="SAL66555.1"/>
    </source>
</evidence>
<dbReference type="Pfam" id="PF00126">
    <property type="entry name" value="HTH_1"/>
    <property type="match status" value="1"/>
</dbReference>
<keyword evidence="4" id="KW-0804">Transcription</keyword>
<dbReference type="Proteomes" id="UP000054683">
    <property type="component" value="Unassembled WGS sequence"/>
</dbReference>
<dbReference type="RefSeq" id="WP_062091686.1">
    <property type="nucleotide sequence ID" value="NZ_FCOK02000079.1"/>
</dbReference>
<dbReference type="AlphaFoldDB" id="A0A158JCY6"/>
<sequence length="308" mass="34017">MKPNQLRTFLAVVEQQSIRGAARLLSVSQPAVTNAMRELEADLGVVLLERSVSGVRLTPYGQAFEPRARFLLSEMRRTREELDEIREGNVGRVSLAASTSVALTLLPSAFREFRSLSPGIDVRLSEASLPTSLAKLRDGSVDIIVSQMMEPSQSEFHITPLYSSPLVVAVRSGHSLARSRSLRELSDAEWLLPYDRETAPHLLELLFAAQGATLPKRIVQCTSTAMGLRLVGTQDLIGVFLETLAQTEFKHYGIKRLKLREPLQALVICIITRRDSQLTPAAQRFFDCIRRQALLAPVSSPDAASLVS</sequence>
<dbReference type="SUPFAM" id="SSF53850">
    <property type="entry name" value="Periplasmic binding protein-like II"/>
    <property type="match status" value="1"/>
</dbReference>
<dbReference type="Pfam" id="PF03466">
    <property type="entry name" value="LysR_substrate"/>
    <property type="match status" value="1"/>
</dbReference>
<dbReference type="GO" id="GO:0005829">
    <property type="term" value="C:cytosol"/>
    <property type="evidence" value="ECO:0007669"/>
    <property type="project" value="TreeGrafter"/>
</dbReference>
<dbReference type="Gene3D" id="3.40.190.290">
    <property type="match status" value="1"/>
</dbReference>
<evidence type="ECO:0000256" key="3">
    <source>
        <dbReference type="ARBA" id="ARBA00023125"/>
    </source>
</evidence>
<proteinExistence type="inferred from homology"/>
<dbReference type="SUPFAM" id="SSF46785">
    <property type="entry name" value="Winged helix' DNA-binding domain"/>
    <property type="match status" value="1"/>
</dbReference>
<comment type="similarity">
    <text evidence="1">Belongs to the LysR transcriptional regulatory family.</text>
</comment>
<feature type="domain" description="HTH lysR-type" evidence="5">
    <location>
        <begin position="1"/>
        <end position="58"/>
    </location>
</feature>
<dbReference type="Gene3D" id="1.10.10.10">
    <property type="entry name" value="Winged helix-like DNA-binding domain superfamily/Winged helix DNA-binding domain"/>
    <property type="match status" value="1"/>
</dbReference>
<gene>
    <name evidence="6" type="ORF">AWB69_07532</name>
</gene>